<evidence type="ECO:0000256" key="1">
    <source>
        <dbReference type="ARBA" id="ARBA00008007"/>
    </source>
</evidence>
<evidence type="ECO:0000259" key="2">
    <source>
        <dbReference type="Pfam" id="PF00156"/>
    </source>
</evidence>
<dbReference type="AlphaFoldDB" id="A0A091BCY0"/>
<dbReference type="InterPro" id="IPR000836">
    <property type="entry name" value="PRTase_dom"/>
</dbReference>
<protein>
    <recommendedName>
        <fullName evidence="2">Phosphoribosyltransferase domain-containing protein</fullName>
    </recommendedName>
</protein>
<comment type="caution">
    <text evidence="3">The sequence shown here is derived from an EMBL/GenBank/DDBJ whole genome shotgun (WGS) entry which is preliminary data.</text>
</comment>
<dbReference type="Gene3D" id="3.40.50.2020">
    <property type="match status" value="1"/>
</dbReference>
<dbReference type="Proteomes" id="UP000029391">
    <property type="component" value="Unassembled WGS sequence"/>
</dbReference>
<dbReference type="EMBL" id="AWXU01000049">
    <property type="protein sequence ID" value="KFN48689.1"/>
    <property type="molecule type" value="Genomic_DNA"/>
</dbReference>
<accession>A0A091BCY0</accession>
<dbReference type="InterPro" id="IPR051910">
    <property type="entry name" value="ComF/GntX_DNA_util-trans"/>
</dbReference>
<feature type="domain" description="Phosphoribosyltransferase" evidence="2">
    <location>
        <begin position="118"/>
        <end position="208"/>
    </location>
</feature>
<dbReference type="CDD" id="cd06223">
    <property type="entry name" value="PRTases_typeI"/>
    <property type="match status" value="1"/>
</dbReference>
<organism evidence="3 4">
    <name type="scientific">Arenimonas composti TR7-09 = DSM 18010</name>
    <dbReference type="NCBI Taxonomy" id="1121013"/>
    <lineage>
        <taxon>Bacteria</taxon>
        <taxon>Pseudomonadati</taxon>
        <taxon>Pseudomonadota</taxon>
        <taxon>Gammaproteobacteria</taxon>
        <taxon>Lysobacterales</taxon>
        <taxon>Lysobacteraceae</taxon>
        <taxon>Arenimonas</taxon>
    </lineage>
</organism>
<dbReference type="PANTHER" id="PTHR47505:SF1">
    <property type="entry name" value="DNA UTILIZATION PROTEIN YHGH"/>
    <property type="match status" value="1"/>
</dbReference>
<evidence type="ECO:0000313" key="4">
    <source>
        <dbReference type="Proteomes" id="UP000029391"/>
    </source>
</evidence>
<reference evidence="3 4" key="1">
    <citation type="submission" date="2013-09" db="EMBL/GenBank/DDBJ databases">
        <title>Genome sequencing of Arenimonas composti.</title>
        <authorList>
            <person name="Chen F."/>
            <person name="Wang G."/>
        </authorList>
    </citation>
    <scope>NUCLEOTIDE SEQUENCE [LARGE SCALE GENOMIC DNA]</scope>
    <source>
        <strain evidence="3 4">TR7-09</strain>
    </source>
</reference>
<dbReference type="Pfam" id="PF00156">
    <property type="entry name" value="Pribosyltran"/>
    <property type="match status" value="1"/>
</dbReference>
<dbReference type="eggNOG" id="COG1040">
    <property type="taxonomic scope" value="Bacteria"/>
</dbReference>
<evidence type="ECO:0000313" key="3">
    <source>
        <dbReference type="EMBL" id="KFN48689.1"/>
    </source>
</evidence>
<name>A0A091BCY0_9GAMM</name>
<gene>
    <name evidence="3" type="ORF">P873_13610</name>
</gene>
<proteinExistence type="inferred from homology"/>
<dbReference type="InterPro" id="IPR029057">
    <property type="entry name" value="PRTase-like"/>
</dbReference>
<dbReference type="SUPFAM" id="SSF53271">
    <property type="entry name" value="PRTase-like"/>
    <property type="match status" value="1"/>
</dbReference>
<dbReference type="STRING" id="1121013.GCA_000426365_02726"/>
<sequence length="227" mass="23498">MTPQAGPDKYSDPGFSPRFCPDCRESPPPFARTVAACRYGFPLDRLLPRFKFHADLAAGRLAAQLLGDAVAAADAAGAVGAFEAVGAVAAGPVLPPPVLVPLPLHTARLRERGYDQALELARPLARRFGLLLRADLLRRVRATAPQTGLHAGERRRNLAGAFVVRPGPLPPRVVLVDDVMTTGASLGEAAATLRAAGVAQVEVWVVARALPPGAAGASDAGGAVQSA</sequence>
<dbReference type="PANTHER" id="PTHR47505">
    <property type="entry name" value="DNA UTILIZATION PROTEIN YHGH"/>
    <property type="match status" value="1"/>
</dbReference>
<keyword evidence="4" id="KW-1185">Reference proteome</keyword>
<comment type="similarity">
    <text evidence="1">Belongs to the ComF/GntX family.</text>
</comment>